<protein>
    <submittedName>
        <fullName evidence="2">Uncharacterized protein</fullName>
    </submittedName>
</protein>
<dbReference type="AlphaFoldDB" id="A0A0N0NJT0"/>
<name>A0A0N0NJT0_9EURO</name>
<proteinExistence type="predicted"/>
<evidence type="ECO:0000256" key="1">
    <source>
        <dbReference type="SAM" id="SignalP"/>
    </source>
</evidence>
<organism evidence="2 3">
    <name type="scientific">Cyphellophora attinorum</name>
    <dbReference type="NCBI Taxonomy" id="1664694"/>
    <lineage>
        <taxon>Eukaryota</taxon>
        <taxon>Fungi</taxon>
        <taxon>Dikarya</taxon>
        <taxon>Ascomycota</taxon>
        <taxon>Pezizomycotina</taxon>
        <taxon>Eurotiomycetes</taxon>
        <taxon>Chaetothyriomycetidae</taxon>
        <taxon>Chaetothyriales</taxon>
        <taxon>Cyphellophoraceae</taxon>
        <taxon>Cyphellophora</taxon>
    </lineage>
</organism>
<dbReference type="VEuPathDB" id="FungiDB:AB675_1531"/>
<dbReference type="Proteomes" id="UP000038010">
    <property type="component" value="Unassembled WGS sequence"/>
</dbReference>
<comment type="caution">
    <text evidence="2">The sequence shown here is derived from an EMBL/GenBank/DDBJ whole genome shotgun (WGS) entry which is preliminary data.</text>
</comment>
<dbReference type="EMBL" id="LFJN01000025">
    <property type="protein sequence ID" value="KPI37248.1"/>
    <property type="molecule type" value="Genomic_DNA"/>
</dbReference>
<evidence type="ECO:0000313" key="2">
    <source>
        <dbReference type="EMBL" id="KPI37248.1"/>
    </source>
</evidence>
<keyword evidence="1" id="KW-0732">Signal</keyword>
<reference evidence="2 3" key="1">
    <citation type="submission" date="2015-06" db="EMBL/GenBank/DDBJ databases">
        <title>Draft genome of the ant-associated black yeast Phialophora attae CBS 131958.</title>
        <authorList>
            <person name="Moreno L.F."/>
            <person name="Stielow B.J."/>
            <person name="de Hoog S."/>
            <person name="Vicente V.A."/>
            <person name="Weiss V.A."/>
            <person name="de Vries M."/>
            <person name="Cruz L.M."/>
            <person name="Souza E.M."/>
        </authorList>
    </citation>
    <scope>NUCLEOTIDE SEQUENCE [LARGE SCALE GENOMIC DNA]</scope>
    <source>
        <strain evidence="2 3">CBS 131958</strain>
    </source>
</reference>
<evidence type="ECO:0000313" key="3">
    <source>
        <dbReference type="Proteomes" id="UP000038010"/>
    </source>
</evidence>
<dbReference type="GeneID" id="28733310"/>
<sequence>MQVGPWTPAIWLLATLSHASPIQVDLREVAKSTKALDERQSFDLTALTYSPFKTTSIDTPKAKCSATMWLANDFVNTRVCLSQSWECTFVDPNTTVFSVIGKSVSQTMTCEGGRGQSSMSCISAKICEHGIVPSYWGIDIYTK</sequence>
<keyword evidence="3" id="KW-1185">Reference proteome</keyword>
<dbReference type="RefSeq" id="XP_017997211.1">
    <property type="nucleotide sequence ID" value="XM_018141430.1"/>
</dbReference>
<feature type="chain" id="PRO_5005856719" evidence="1">
    <location>
        <begin position="20"/>
        <end position="143"/>
    </location>
</feature>
<feature type="signal peptide" evidence="1">
    <location>
        <begin position="1"/>
        <end position="19"/>
    </location>
</feature>
<gene>
    <name evidence="2" type="ORF">AB675_1531</name>
</gene>
<accession>A0A0N0NJT0</accession>